<evidence type="ECO:0000256" key="1">
    <source>
        <dbReference type="SAM" id="SignalP"/>
    </source>
</evidence>
<feature type="domain" description="Thioredoxin" evidence="2">
    <location>
        <begin position="38"/>
        <end position="172"/>
    </location>
</feature>
<dbReference type="InterPro" id="IPR036249">
    <property type="entry name" value="Thioredoxin-like_sf"/>
</dbReference>
<dbReference type="GO" id="GO:0016209">
    <property type="term" value="F:antioxidant activity"/>
    <property type="evidence" value="ECO:0007669"/>
    <property type="project" value="InterPro"/>
</dbReference>
<organism evidence="3 4">
    <name type="scientific">Rubrobacter xylanophilus (strain DSM 9941 / JCM 11954 / NBRC 16129 / PRD-1)</name>
    <dbReference type="NCBI Taxonomy" id="266117"/>
    <lineage>
        <taxon>Bacteria</taxon>
        <taxon>Bacillati</taxon>
        <taxon>Actinomycetota</taxon>
        <taxon>Rubrobacteria</taxon>
        <taxon>Rubrobacterales</taxon>
        <taxon>Rubrobacteraceae</taxon>
        <taxon>Rubrobacter</taxon>
    </lineage>
</organism>
<keyword evidence="1" id="KW-0732">Signal</keyword>
<feature type="chain" id="PRO_5004187684" evidence="1">
    <location>
        <begin position="25"/>
        <end position="173"/>
    </location>
</feature>
<dbReference type="HOGENOM" id="CLU_1546481_0_0_11"/>
<dbReference type="eggNOG" id="COG0526">
    <property type="taxonomic scope" value="Bacteria"/>
</dbReference>
<dbReference type="InterPro" id="IPR050553">
    <property type="entry name" value="Thioredoxin_ResA/DsbE_sf"/>
</dbReference>
<dbReference type="STRING" id="266117.Rxyl_2299"/>
<keyword evidence="4" id="KW-1185">Reference proteome</keyword>
<gene>
    <name evidence="3" type="ordered locus">Rxyl_2299</name>
</gene>
<dbReference type="PROSITE" id="PS51352">
    <property type="entry name" value="THIOREDOXIN_2"/>
    <property type="match status" value="1"/>
</dbReference>
<sequence length="173" mass="19149">MRRLVAVLLVVALAAALYRTFGSAETGTGTLTLPEPAPTEGERAPAFTAHSEEGGTFRLTDEGVYVLTFWSTLNRGSMEARPAFEAVARRYSGEGVRFAAVYVNSAPDDRSIAYTVLQDRTGRLTSLYNVKRVPRLFVIEDGTIRLVQNGYYEGNRRQLEQVLEEALRGENRG</sequence>
<proteinExistence type="predicted"/>
<name>Q1ATQ0_RUBXD</name>
<dbReference type="RefSeq" id="WP_011565242.1">
    <property type="nucleotide sequence ID" value="NC_008148.1"/>
</dbReference>
<reference evidence="3 4" key="1">
    <citation type="submission" date="2006-06" db="EMBL/GenBank/DDBJ databases">
        <title>Complete sequence of Rubrobacter xylanophilus DSM 9941.</title>
        <authorList>
            <consortium name="US DOE Joint Genome Institute"/>
            <person name="Copeland A."/>
            <person name="Lucas S."/>
            <person name="Lapidus A."/>
            <person name="Barry K."/>
            <person name="Detter J.C."/>
            <person name="Glavina del Rio T."/>
            <person name="Hammon N."/>
            <person name="Israni S."/>
            <person name="Dalin E."/>
            <person name="Tice H."/>
            <person name="Pitluck S."/>
            <person name="Munk A.C."/>
            <person name="Brettin T."/>
            <person name="Bruce D."/>
            <person name="Han C."/>
            <person name="Tapia R."/>
            <person name="Gilna P."/>
            <person name="Schmutz J."/>
            <person name="Larimer F."/>
            <person name="Land M."/>
            <person name="Hauser L."/>
            <person name="Kyrpides N."/>
            <person name="Lykidis A."/>
            <person name="da Costa M.S."/>
            <person name="Rainey F.A."/>
            <person name="Empadinhas N."/>
            <person name="Jolivet E."/>
            <person name="Battista J.R."/>
            <person name="Richardson P."/>
        </authorList>
    </citation>
    <scope>NUCLEOTIDE SEQUENCE [LARGE SCALE GENOMIC DNA]</scope>
    <source>
        <strain evidence="4">DSM 9941 / NBRC 16129 / PRD-1</strain>
    </source>
</reference>
<dbReference type="Gene3D" id="3.40.30.10">
    <property type="entry name" value="Glutaredoxin"/>
    <property type="match status" value="1"/>
</dbReference>
<dbReference type="PANTHER" id="PTHR42852">
    <property type="entry name" value="THIOL:DISULFIDE INTERCHANGE PROTEIN DSBE"/>
    <property type="match status" value="1"/>
</dbReference>
<dbReference type="SUPFAM" id="SSF52833">
    <property type="entry name" value="Thioredoxin-like"/>
    <property type="match status" value="1"/>
</dbReference>
<dbReference type="InterPro" id="IPR013766">
    <property type="entry name" value="Thioredoxin_domain"/>
</dbReference>
<accession>Q1ATQ0</accession>
<dbReference type="AlphaFoldDB" id="Q1ATQ0"/>
<dbReference type="Pfam" id="PF00578">
    <property type="entry name" value="AhpC-TSA"/>
    <property type="match status" value="1"/>
</dbReference>
<evidence type="ECO:0000259" key="2">
    <source>
        <dbReference type="PROSITE" id="PS51352"/>
    </source>
</evidence>
<protein>
    <submittedName>
        <fullName evidence="3">Redoxin</fullName>
    </submittedName>
</protein>
<feature type="signal peptide" evidence="1">
    <location>
        <begin position="1"/>
        <end position="24"/>
    </location>
</feature>
<dbReference type="EMBL" id="CP000386">
    <property type="protein sequence ID" value="ABG05228.1"/>
    <property type="molecule type" value="Genomic_DNA"/>
</dbReference>
<dbReference type="GO" id="GO:0016491">
    <property type="term" value="F:oxidoreductase activity"/>
    <property type="evidence" value="ECO:0007669"/>
    <property type="project" value="InterPro"/>
</dbReference>
<dbReference type="PANTHER" id="PTHR42852:SF17">
    <property type="entry name" value="THIOREDOXIN-LIKE PROTEIN HI_1115"/>
    <property type="match status" value="1"/>
</dbReference>
<evidence type="ECO:0000313" key="4">
    <source>
        <dbReference type="Proteomes" id="UP000006637"/>
    </source>
</evidence>
<dbReference type="KEGG" id="rxy:Rxyl_2299"/>
<dbReference type="InterPro" id="IPR000866">
    <property type="entry name" value="AhpC/TSA"/>
</dbReference>
<dbReference type="Proteomes" id="UP000006637">
    <property type="component" value="Chromosome"/>
</dbReference>
<evidence type="ECO:0000313" key="3">
    <source>
        <dbReference type="EMBL" id="ABG05228.1"/>
    </source>
</evidence>